<keyword evidence="2" id="KW-0812">Transmembrane</keyword>
<comment type="caution">
    <text evidence="4">The sequence shown here is derived from an EMBL/GenBank/DDBJ whole genome shotgun (WGS) entry which is preliminary data.</text>
</comment>
<dbReference type="EMBL" id="JBHTBZ010000070">
    <property type="protein sequence ID" value="MFC7462625.1"/>
    <property type="molecule type" value="Genomic_DNA"/>
</dbReference>
<keyword evidence="5" id="KW-1185">Reference proteome</keyword>
<dbReference type="PANTHER" id="PTHR13847">
    <property type="entry name" value="SARCOSINE DEHYDROGENASE-RELATED"/>
    <property type="match status" value="1"/>
</dbReference>
<evidence type="ECO:0000313" key="4">
    <source>
        <dbReference type="EMBL" id="MFC7462625.1"/>
    </source>
</evidence>
<dbReference type="InterPro" id="IPR036188">
    <property type="entry name" value="FAD/NAD-bd_sf"/>
</dbReference>
<dbReference type="Pfam" id="PF01266">
    <property type="entry name" value="DAO"/>
    <property type="match status" value="1"/>
</dbReference>
<dbReference type="GO" id="GO:0016491">
    <property type="term" value="F:oxidoreductase activity"/>
    <property type="evidence" value="ECO:0007669"/>
    <property type="project" value="UniProtKB-KW"/>
</dbReference>
<organism evidence="4 5">
    <name type="scientific">Hydrogenophaga defluvii</name>
    <dbReference type="NCBI Taxonomy" id="249410"/>
    <lineage>
        <taxon>Bacteria</taxon>
        <taxon>Pseudomonadati</taxon>
        <taxon>Pseudomonadota</taxon>
        <taxon>Betaproteobacteria</taxon>
        <taxon>Burkholderiales</taxon>
        <taxon>Comamonadaceae</taxon>
        <taxon>Hydrogenophaga</taxon>
    </lineage>
</organism>
<reference evidence="5" key="1">
    <citation type="journal article" date="2019" name="Int. J. Syst. Evol. Microbiol.">
        <title>The Global Catalogue of Microorganisms (GCM) 10K type strain sequencing project: providing services to taxonomists for standard genome sequencing and annotation.</title>
        <authorList>
            <consortium name="The Broad Institute Genomics Platform"/>
            <consortium name="The Broad Institute Genome Sequencing Center for Infectious Disease"/>
            <person name="Wu L."/>
            <person name="Ma J."/>
        </authorList>
    </citation>
    <scope>NUCLEOTIDE SEQUENCE [LARGE SCALE GENOMIC DNA]</scope>
    <source>
        <strain evidence="5">CCUG 53903</strain>
    </source>
</reference>
<dbReference type="SUPFAM" id="SSF51905">
    <property type="entry name" value="FAD/NAD(P)-binding domain"/>
    <property type="match status" value="1"/>
</dbReference>
<evidence type="ECO:0000313" key="5">
    <source>
        <dbReference type="Proteomes" id="UP001596457"/>
    </source>
</evidence>
<proteinExistence type="predicted"/>
<sequence>MATWDAIVIGAGVVGTSVAWNLAALGQRRVLVLERGQIGTGTTSQSSGILRTHYSVVENIELAQRSWHSFEHFAELLQDDDASAGLVKCGYLIAVPDGPKLAPLRQALAAQQARGIPIQYLDAQQATERLPICRFDDAALIGFEPEAGFADAYLVATSYARAARRLGVRFMEGVAVQGLVRDGDRVTGVVTDAGVFHAPVVVSTQNMWASELHAWSGIHVPLAPERHRVIALEGPEAYSYQMPVYKDLGSPGMLYCRSYGGRQMLVSEGTAGEVLAGPDNEQGDVPMDYVAELGEQVAERFPSFAEAGLASAWTGVYDVTPDWNPVLGSVPDVPGLVVGFGFSGHGFKLSPALGRVLAQAALGLPTDVSLAPYALARFRGGRLLQGAYGQGAVS</sequence>
<dbReference type="PANTHER" id="PTHR13847:SF287">
    <property type="entry name" value="FAD-DEPENDENT OXIDOREDUCTASE DOMAIN-CONTAINING PROTEIN 1"/>
    <property type="match status" value="1"/>
</dbReference>
<keyword evidence="2" id="KW-1133">Transmembrane helix</keyword>
<gene>
    <name evidence="4" type="ORF">ACFQU0_19570</name>
</gene>
<feature type="domain" description="FAD dependent oxidoreductase" evidence="3">
    <location>
        <begin position="5"/>
        <end position="359"/>
    </location>
</feature>
<keyword evidence="2" id="KW-0472">Membrane</keyword>
<dbReference type="Proteomes" id="UP001596457">
    <property type="component" value="Unassembled WGS sequence"/>
</dbReference>
<dbReference type="Gene3D" id="3.50.50.60">
    <property type="entry name" value="FAD/NAD(P)-binding domain"/>
    <property type="match status" value="1"/>
</dbReference>
<dbReference type="EC" id="1.-.-.-" evidence="4"/>
<dbReference type="InterPro" id="IPR006076">
    <property type="entry name" value="FAD-dep_OxRdtase"/>
</dbReference>
<feature type="transmembrane region" description="Helical" evidence="2">
    <location>
        <begin position="6"/>
        <end position="25"/>
    </location>
</feature>
<keyword evidence="1 4" id="KW-0560">Oxidoreductase</keyword>
<evidence type="ECO:0000259" key="3">
    <source>
        <dbReference type="Pfam" id="PF01266"/>
    </source>
</evidence>
<protein>
    <submittedName>
        <fullName evidence="4">NAD(P)/FAD-dependent oxidoreductase</fullName>
        <ecNumber evidence="4">1.-.-.-</ecNumber>
    </submittedName>
</protein>
<evidence type="ECO:0000256" key="2">
    <source>
        <dbReference type="SAM" id="Phobius"/>
    </source>
</evidence>
<evidence type="ECO:0000256" key="1">
    <source>
        <dbReference type="ARBA" id="ARBA00023002"/>
    </source>
</evidence>
<accession>A0ABW2SGI1</accession>
<name>A0ABW2SGI1_9BURK</name>
<dbReference type="RefSeq" id="WP_382203585.1">
    <property type="nucleotide sequence ID" value="NZ_JBHTBZ010000070.1"/>
</dbReference>
<dbReference type="Gene3D" id="3.30.9.10">
    <property type="entry name" value="D-Amino Acid Oxidase, subunit A, domain 2"/>
    <property type="match status" value="1"/>
</dbReference>